<dbReference type="Ensembl" id="ENSCMUT00000000807.2">
    <property type="protein sequence ID" value="ENSCMUP00000000749.1"/>
    <property type="gene ID" value="ENSCMUG00000000569.2"/>
</dbReference>
<reference evidence="3" key="2">
    <citation type="submission" date="2025-08" db="UniProtKB">
        <authorList>
            <consortium name="Ensembl"/>
        </authorList>
    </citation>
    <scope>IDENTIFICATION</scope>
</reference>
<dbReference type="GO" id="GO:0036094">
    <property type="term" value="F:small molecule binding"/>
    <property type="evidence" value="ECO:0007669"/>
    <property type="project" value="InterPro"/>
</dbReference>
<evidence type="ECO:0000256" key="1">
    <source>
        <dbReference type="ARBA" id="ARBA00006889"/>
    </source>
</evidence>
<reference evidence="4" key="1">
    <citation type="submission" date="2019-10" db="EMBL/GenBank/DDBJ databases">
        <title>Corvus moneduloides (New Caledonian crow) genome, bCorMon1, primary haplotype.</title>
        <authorList>
            <person name="Rutz C."/>
            <person name="Fungtammasan C."/>
            <person name="Mountcastle J."/>
            <person name="Formenti G."/>
            <person name="Chow W."/>
            <person name="Howe K."/>
            <person name="Steele M.P."/>
            <person name="Fernandes J."/>
            <person name="Gilbert M.T.P."/>
            <person name="Fedrigo O."/>
            <person name="Jarvis E.D."/>
            <person name="Gemmell N."/>
        </authorList>
    </citation>
    <scope>NUCLEOTIDE SEQUENCE [LARGE SCALE GENOMIC DNA]</scope>
</reference>
<comment type="similarity">
    <text evidence="1 2">Belongs to the calycin superfamily. Lipocalin family.</text>
</comment>
<gene>
    <name evidence="3" type="primary">LCNL1</name>
</gene>
<evidence type="ECO:0000313" key="4">
    <source>
        <dbReference type="Proteomes" id="UP000694553"/>
    </source>
</evidence>
<dbReference type="PRINTS" id="PR01254">
    <property type="entry name" value="PGNDSYNTHASE"/>
</dbReference>
<dbReference type="Gene3D" id="2.40.128.20">
    <property type="match status" value="1"/>
</dbReference>
<keyword evidence="4" id="KW-1185">Reference proteome</keyword>
<reference evidence="3" key="3">
    <citation type="submission" date="2025-09" db="UniProtKB">
        <authorList>
            <consortium name="Ensembl"/>
        </authorList>
    </citation>
    <scope>IDENTIFICATION</scope>
</reference>
<sequence length="215" mass="23854">MRTLGLSLGLALLCLLRVQATDLGAAELDVRKVAGTWYITAMASDSKTYLEKKDQLKMAMANIEVLGDGDLKVSFAIPTPERCMKFESIYKPTGSPGEYYSTDRGNKTVQLVDTNNRSYMIVLATRQKNGETLHMLRLYSRTQWVAPKIKSQFKTLAKLNGFTDQMIWILPKQGSVDWLVDAPAKQCKTHALTHAQAAAPPSLFQALTQSLLVAK</sequence>
<dbReference type="PROSITE" id="PS00213">
    <property type="entry name" value="LIPOCALIN"/>
    <property type="match status" value="1"/>
</dbReference>
<dbReference type="Pfam" id="PF00061">
    <property type="entry name" value="Lipocalin"/>
    <property type="match status" value="1"/>
</dbReference>
<evidence type="ECO:0000256" key="2">
    <source>
        <dbReference type="RuleBase" id="RU003695"/>
    </source>
</evidence>
<dbReference type="AlphaFoldDB" id="A0A8C3D449"/>
<organism evidence="3 4">
    <name type="scientific">Corvus moneduloides</name>
    <name type="common">New Caledonian crow</name>
    <dbReference type="NCBI Taxonomy" id="1196302"/>
    <lineage>
        <taxon>Eukaryota</taxon>
        <taxon>Metazoa</taxon>
        <taxon>Chordata</taxon>
        <taxon>Craniata</taxon>
        <taxon>Vertebrata</taxon>
        <taxon>Euteleostomi</taxon>
        <taxon>Archelosauria</taxon>
        <taxon>Archosauria</taxon>
        <taxon>Dinosauria</taxon>
        <taxon>Saurischia</taxon>
        <taxon>Theropoda</taxon>
        <taxon>Coelurosauria</taxon>
        <taxon>Aves</taxon>
        <taxon>Neognathae</taxon>
        <taxon>Neoaves</taxon>
        <taxon>Telluraves</taxon>
        <taxon>Australaves</taxon>
        <taxon>Passeriformes</taxon>
        <taxon>Corvoidea</taxon>
        <taxon>Corvidae</taxon>
        <taxon>Corvus</taxon>
    </lineage>
</organism>
<protein>
    <submittedName>
        <fullName evidence="3">Lipocalin like 1</fullName>
    </submittedName>
</protein>
<dbReference type="SUPFAM" id="SSF50814">
    <property type="entry name" value="Lipocalins"/>
    <property type="match status" value="1"/>
</dbReference>
<accession>A0A8C3D449</accession>
<evidence type="ECO:0000313" key="3">
    <source>
        <dbReference type="Ensembl" id="ENSCMUP00000000749.1"/>
    </source>
</evidence>
<dbReference type="Proteomes" id="UP000694553">
    <property type="component" value="Unassembled WGS sequence"/>
</dbReference>
<dbReference type="InterPro" id="IPR002345">
    <property type="entry name" value="Lipocalin"/>
</dbReference>
<dbReference type="OMA" id="QKFAGKW"/>
<dbReference type="InterPro" id="IPR012674">
    <property type="entry name" value="Calycin"/>
</dbReference>
<name>A0A8C3D449_CORMO</name>
<dbReference type="InterPro" id="IPR000566">
    <property type="entry name" value="Lipocln_cytosolic_FA-bd_dom"/>
</dbReference>
<dbReference type="PANTHER" id="PTHR11430">
    <property type="entry name" value="LIPOCALIN"/>
    <property type="match status" value="1"/>
</dbReference>
<proteinExistence type="inferred from homology"/>
<dbReference type="InterPro" id="IPR022272">
    <property type="entry name" value="Lipocalin_CS"/>
</dbReference>
<dbReference type="PANTHER" id="PTHR11430:SF77">
    <property type="entry name" value="LIPOCALIN-LIKE 1 PROTEIN"/>
    <property type="match status" value="1"/>
</dbReference>